<evidence type="ECO:0000313" key="2">
    <source>
        <dbReference type="Proteomes" id="UP000309215"/>
    </source>
</evidence>
<dbReference type="AlphaFoldDB" id="A0A4U1J331"/>
<comment type="caution">
    <text evidence="1">The sequence shown here is derived from an EMBL/GenBank/DDBJ whole genome shotgun (WGS) entry which is preliminary data.</text>
</comment>
<sequence>MARKAPLAIVKEKFSEKAKLVEAVKGFMTEDLWVGRTSSDRGGDKGLDHVSNAKLLRLHATFSEVKEKFGTRAKLIDAILTAENRSKDAGYKKRLEAYPVPRLYDHYKAASKRAKAATAAKA</sequence>
<dbReference type="RefSeq" id="WP_136932980.1">
    <property type="nucleotide sequence ID" value="NZ_SSMQ01000042.1"/>
</dbReference>
<accession>A0A4U1J331</accession>
<reference evidence="1 2" key="1">
    <citation type="submission" date="2019-04" db="EMBL/GenBank/DDBJ databases">
        <authorList>
            <person name="Li Y."/>
            <person name="Wang J."/>
        </authorList>
    </citation>
    <scope>NUCLEOTIDE SEQUENCE [LARGE SCALE GENOMIC DNA]</scope>
    <source>
        <strain evidence="1 2">DSM 14668</strain>
    </source>
</reference>
<protein>
    <submittedName>
        <fullName evidence="1">Uncharacterized protein</fullName>
    </submittedName>
</protein>
<organism evidence="1 2">
    <name type="scientific">Polyangium fumosum</name>
    <dbReference type="NCBI Taxonomy" id="889272"/>
    <lineage>
        <taxon>Bacteria</taxon>
        <taxon>Pseudomonadati</taxon>
        <taxon>Myxococcota</taxon>
        <taxon>Polyangia</taxon>
        <taxon>Polyangiales</taxon>
        <taxon>Polyangiaceae</taxon>
        <taxon>Polyangium</taxon>
    </lineage>
</organism>
<keyword evidence="2" id="KW-1185">Reference proteome</keyword>
<gene>
    <name evidence="1" type="ORF">E8A74_32330</name>
</gene>
<evidence type="ECO:0000313" key="1">
    <source>
        <dbReference type="EMBL" id="TKD01052.1"/>
    </source>
</evidence>
<dbReference type="OrthoDB" id="5512532at2"/>
<name>A0A4U1J331_9BACT</name>
<dbReference type="EMBL" id="SSMQ01000042">
    <property type="protein sequence ID" value="TKD01052.1"/>
    <property type="molecule type" value="Genomic_DNA"/>
</dbReference>
<proteinExistence type="predicted"/>
<dbReference type="Proteomes" id="UP000309215">
    <property type="component" value="Unassembled WGS sequence"/>
</dbReference>